<evidence type="ECO:0000256" key="1">
    <source>
        <dbReference type="SAM" id="MobiDB-lite"/>
    </source>
</evidence>
<feature type="compositionally biased region" description="Basic and acidic residues" evidence="1">
    <location>
        <begin position="37"/>
        <end position="48"/>
    </location>
</feature>
<protein>
    <submittedName>
        <fullName evidence="2">Uncharacterized protein</fullName>
    </submittedName>
</protein>
<keyword evidence="3" id="KW-1185">Reference proteome</keyword>
<evidence type="ECO:0000313" key="2">
    <source>
        <dbReference type="EMBL" id="KAG7524600.1"/>
    </source>
</evidence>
<gene>
    <name evidence="2" type="ORF">JOB18_014239</name>
</gene>
<reference evidence="2 3" key="1">
    <citation type="journal article" date="2021" name="Sci. Rep.">
        <title>Chromosome anchoring in Senegalese sole (Solea senegalensis) reveals sex-associated markers and genome rearrangements in flatfish.</title>
        <authorList>
            <person name="Guerrero-Cozar I."/>
            <person name="Gomez-Garrido J."/>
            <person name="Berbel C."/>
            <person name="Martinez-Blanch J.F."/>
            <person name="Alioto T."/>
            <person name="Claros M.G."/>
            <person name="Gagnaire P.A."/>
            <person name="Manchado M."/>
        </authorList>
    </citation>
    <scope>NUCLEOTIDE SEQUENCE [LARGE SCALE GENOMIC DNA]</scope>
    <source>
        <strain evidence="2">Sse05_10M</strain>
    </source>
</reference>
<organism evidence="2 3">
    <name type="scientific">Solea senegalensis</name>
    <name type="common">Senegalese sole</name>
    <dbReference type="NCBI Taxonomy" id="28829"/>
    <lineage>
        <taxon>Eukaryota</taxon>
        <taxon>Metazoa</taxon>
        <taxon>Chordata</taxon>
        <taxon>Craniata</taxon>
        <taxon>Vertebrata</taxon>
        <taxon>Euteleostomi</taxon>
        <taxon>Actinopterygii</taxon>
        <taxon>Neopterygii</taxon>
        <taxon>Teleostei</taxon>
        <taxon>Neoteleostei</taxon>
        <taxon>Acanthomorphata</taxon>
        <taxon>Carangaria</taxon>
        <taxon>Pleuronectiformes</taxon>
        <taxon>Pleuronectoidei</taxon>
        <taxon>Soleidae</taxon>
        <taxon>Solea</taxon>
    </lineage>
</organism>
<evidence type="ECO:0000313" key="3">
    <source>
        <dbReference type="Proteomes" id="UP000693946"/>
    </source>
</evidence>
<dbReference type="Proteomes" id="UP000693946">
    <property type="component" value="Linkage Group LG1"/>
</dbReference>
<sequence length="218" mass="24801">MEDEYPLRHETLQQHLIEQRQETKAHSQLLVDHHPREQAAETAQRETAKAGPEPAEVFRSSDRALYSKARRTTVGRSKTTWTTAGRCGRVSSRTSFGTVEGEASLAEQQNHYFAWIEVEPPEDAGLHPQPITTSSISIVMVVKHENRLTHVMYTFTRLVFEKEMKCRLPLEEVQVQHQLELMYVVAEEDSVTRIDFSSRSDTDVDSGIKPLPGGRTET</sequence>
<comment type="caution">
    <text evidence="2">The sequence shown here is derived from an EMBL/GenBank/DDBJ whole genome shotgun (WGS) entry which is preliminary data.</text>
</comment>
<accession>A0AAV6T5N3</accession>
<dbReference type="EMBL" id="JAGKHQ010000001">
    <property type="protein sequence ID" value="KAG7524600.1"/>
    <property type="molecule type" value="Genomic_DNA"/>
</dbReference>
<feature type="region of interest" description="Disordered" evidence="1">
    <location>
        <begin position="196"/>
        <end position="218"/>
    </location>
</feature>
<feature type="region of interest" description="Disordered" evidence="1">
    <location>
        <begin position="37"/>
        <end position="58"/>
    </location>
</feature>
<proteinExistence type="predicted"/>
<name>A0AAV6T5N3_SOLSE</name>
<dbReference type="AlphaFoldDB" id="A0AAV6T5N3"/>